<gene>
    <name evidence="1" type="ORF">N7493_003188</name>
</gene>
<comment type="caution">
    <text evidence="1">The sequence shown here is derived from an EMBL/GenBank/DDBJ whole genome shotgun (WGS) entry which is preliminary data.</text>
</comment>
<accession>A0AAD6HTZ9</accession>
<evidence type="ECO:0008006" key="3">
    <source>
        <dbReference type="Google" id="ProtNLM"/>
    </source>
</evidence>
<protein>
    <recommendedName>
        <fullName evidence="3">F-box domain-containing protein</fullName>
    </recommendedName>
</protein>
<evidence type="ECO:0000313" key="1">
    <source>
        <dbReference type="EMBL" id="KAJ5734402.1"/>
    </source>
</evidence>
<sequence length="463" mass="53925">MASNLPIPDEPVSLAQLNIQDDDTQPTKMKTNEEPEACHLSQLGNFSKLPVELRFMIWDHLISKDAKDRQTKAIANILCSSRSIRSEISRHIFHDYQHKLYIRHQRQPGWIEVKTSQGKLERSWMLKNETTLRHYLRALIEAKASPTVLEVYIGSAVEHDAGRIIDSWNKGNTLVRVLNEFAPAEIPSVQVRLIGQWTGGQSLKVSIFDDMRANPWPEVQYRNWLTDFETVLLPFTKLPAWTCCLPSELERTIVHFGTVNGPGHLYRLWDDAVRWTPEWDHVDGPLHTGTAVDDEWHVNARFLIENRIDNMPGETGNLLRRDRFMNWFSDGAVIKESCPSAHETQCESDIVKHPHLAQIHDPDFERLARRHLMLMYEHDTLMAETTRQSREDAHPDDSDGSEYESVYLYPKWDHGAWVRGLPEGILPLALIYTRHWISKYLFYCMEYKSLKRVQDNVIRWRSM</sequence>
<proteinExistence type="predicted"/>
<reference evidence="1" key="1">
    <citation type="journal article" date="2023" name="IMA Fungus">
        <title>Comparative genomic study of the Penicillium genus elucidates a diverse pangenome and 15 lateral gene transfer events.</title>
        <authorList>
            <person name="Petersen C."/>
            <person name="Sorensen T."/>
            <person name="Nielsen M.R."/>
            <person name="Sondergaard T.E."/>
            <person name="Sorensen J.L."/>
            <person name="Fitzpatrick D.A."/>
            <person name="Frisvad J.C."/>
            <person name="Nielsen K.L."/>
        </authorList>
    </citation>
    <scope>NUCLEOTIDE SEQUENCE</scope>
    <source>
        <strain evidence="1">IBT 17514</strain>
    </source>
</reference>
<dbReference type="Proteomes" id="UP001215712">
    <property type="component" value="Unassembled WGS sequence"/>
</dbReference>
<reference evidence="1" key="2">
    <citation type="submission" date="2023-01" db="EMBL/GenBank/DDBJ databases">
        <authorList>
            <person name="Petersen C."/>
        </authorList>
    </citation>
    <scope>NUCLEOTIDE SEQUENCE</scope>
    <source>
        <strain evidence="1">IBT 17514</strain>
    </source>
</reference>
<dbReference type="AlphaFoldDB" id="A0AAD6HTZ9"/>
<dbReference type="EMBL" id="JAQJAN010000003">
    <property type="protein sequence ID" value="KAJ5734402.1"/>
    <property type="molecule type" value="Genomic_DNA"/>
</dbReference>
<name>A0AAD6HTZ9_9EURO</name>
<evidence type="ECO:0000313" key="2">
    <source>
        <dbReference type="Proteomes" id="UP001215712"/>
    </source>
</evidence>
<keyword evidence="2" id="KW-1185">Reference proteome</keyword>
<organism evidence="1 2">
    <name type="scientific">Penicillium malachiteum</name>
    <dbReference type="NCBI Taxonomy" id="1324776"/>
    <lineage>
        <taxon>Eukaryota</taxon>
        <taxon>Fungi</taxon>
        <taxon>Dikarya</taxon>
        <taxon>Ascomycota</taxon>
        <taxon>Pezizomycotina</taxon>
        <taxon>Eurotiomycetes</taxon>
        <taxon>Eurotiomycetidae</taxon>
        <taxon>Eurotiales</taxon>
        <taxon>Aspergillaceae</taxon>
        <taxon>Penicillium</taxon>
    </lineage>
</organism>